<dbReference type="OrthoDB" id="77878at2759"/>
<evidence type="ECO:0000256" key="2">
    <source>
        <dbReference type="ARBA" id="ARBA00022692"/>
    </source>
</evidence>
<organism evidence="7 8">
    <name type="scientific">Oesophagostomum dentatum</name>
    <name type="common">Nodular worm</name>
    <dbReference type="NCBI Taxonomy" id="61180"/>
    <lineage>
        <taxon>Eukaryota</taxon>
        <taxon>Metazoa</taxon>
        <taxon>Ecdysozoa</taxon>
        <taxon>Nematoda</taxon>
        <taxon>Chromadorea</taxon>
        <taxon>Rhabditida</taxon>
        <taxon>Rhabditina</taxon>
        <taxon>Rhabditomorpha</taxon>
        <taxon>Strongyloidea</taxon>
        <taxon>Strongylidae</taxon>
        <taxon>Oesophagostomum</taxon>
    </lineage>
</organism>
<dbReference type="InterPro" id="IPR008547">
    <property type="entry name" value="DUF829_TMEM53"/>
</dbReference>
<reference evidence="7 8" key="1">
    <citation type="submission" date="2014-03" db="EMBL/GenBank/DDBJ databases">
        <title>Draft genome of the hookworm Oesophagostomum dentatum.</title>
        <authorList>
            <person name="Mitreva M."/>
        </authorList>
    </citation>
    <scope>NUCLEOTIDE SEQUENCE [LARGE SCALE GENOMIC DNA]</scope>
    <source>
        <strain evidence="7 8">OD-Hann</strain>
    </source>
</reference>
<comment type="subcellular location">
    <subcellularLocation>
        <location evidence="6">Endomembrane system</location>
        <topology evidence="6">Single-pass membrane protein</topology>
    </subcellularLocation>
    <subcellularLocation>
        <location evidence="1">Nucleus membrane</location>
    </subcellularLocation>
</comment>
<gene>
    <name evidence="7" type="ORF">OESDEN_09684</name>
</gene>
<evidence type="ECO:0000313" key="8">
    <source>
        <dbReference type="Proteomes" id="UP000053660"/>
    </source>
</evidence>
<evidence type="ECO:0000256" key="1">
    <source>
        <dbReference type="ARBA" id="ARBA00004126"/>
    </source>
</evidence>
<evidence type="ECO:0000256" key="4">
    <source>
        <dbReference type="ARBA" id="ARBA00023136"/>
    </source>
</evidence>
<dbReference type="GO" id="GO:0031965">
    <property type="term" value="C:nuclear membrane"/>
    <property type="evidence" value="ECO:0007669"/>
    <property type="project" value="UniProtKB-SubCell"/>
</dbReference>
<protein>
    <submittedName>
        <fullName evidence="7">Uncharacterized protein</fullName>
    </submittedName>
</protein>
<keyword evidence="8" id="KW-1185">Reference proteome</keyword>
<dbReference type="AlphaFoldDB" id="A0A0B1SZP9"/>
<evidence type="ECO:0000256" key="5">
    <source>
        <dbReference type="ARBA" id="ARBA00023242"/>
    </source>
</evidence>
<dbReference type="PANTHER" id="PTHR12265:SF30">
    <property type="entry name" value="TRANSMEMBRANE PROTEIN 53"/>
    <property type="match status" value="1"/>
</dbReference>
<evidence type="ECO:0000256" key="3">
    <source>
        <dbReference type="ARBA" id="ARBA00022989"/>
    </source>
</evidence>
<dbReference type="Pfam" id="PF05705">
    <property type="entry name" value="DUF829"/>
    <property type="match status" value="1"/>
</dbReference>
<sequence>MKLPKVVSSTLVRATQPSARYPRISKNTSVVLLGWAMARDEHLAKYAQIYEKEGLTTLRFTSPFPGHIRSLKNSRDVSGVVDNLKTVLAVPDARLALHLFSMNAIYSLCALSLQYPELDILGRTDGIIFDSCPVLFDASSPQSFATLADTLARTQLQNASLLDKIQFLLFKNYFRLGVAAYILEQHVRPLLGFPLSKFTPYHFLLEHPQLPRHLSFIYSDADLICPPRY</sequence>
<keyword evidence="3" id="KW-1133">Transmembrane helix</keyword>
<evidence type="ECO:0000313" key="7">
    <source>
        <dbReference type="EMBL" id="KHJ90474.1"/>
    </source>
</evidence>
<keyword evidence="5" id="KW-0539">Nucleus</keyword>
<proteinExistence type="predicted"/>
<keyword evidence="4" id="KW-0472">Membrane</keyword>
<dbReference type="EMBL" id="KN552985">
    <property type="protein sequence ID" value="KHJ90474.1"/>
    <property type="molecule type" value="Genomic_DNA"/>
</dbReference>
<accession>A0A0B1SZP9</accession>
<keyword evidence="2" id="KW-0812">Transmembrane</keyword>
<dbReference type="PANTHER" id="PTHR12265">
    <property type="entry name" value="TRANSMEMBRANE PROTEIN 53"/>
    <property type="match status" value="1"/>
</dbReference>
<name>A0A0B1SZP9_OESDE</name>
<evidence type="ECO:0000256" key="6">
    <source>
        <dbReference type="ARBA" id="ARBA00037847"/>
    </source>
</evidence>
<dbReference type="Proteomes" id="UP000053660">
    <property type="component" value="Unassembled WGS sequence"/>
</dbReference>